<reference evidence="2 3" key="1">
    <citation type="submission" date="2014-11" db="EMBL/GenBank/DDBJ databases">
        <authorList>
            <person name="Zhu J."/>
            <person name="Qi W."/>
            <person name="Song R."/>
        </authorList>
    </citation>
    <scope>NUCLEOTIDE SEQUENCE [LARGE SCALE GENOMIC DNA]</scope>
</reference>
<evidence type="ECO:0000313" key="2">
    <source>
        <dbReference type="EMBL" id="CEM31547.1"/>
    </source>
</evidence>
<dbReference type="AlphaFoldDB" id="A0A0G4GMX4"/>
<keyword evidence="3" id="KW-1185">Reference proteome</keyword>
<name>A0A0G4GMX4_VITBC</name>
<dbReference type="PANTHER" id="PTHR10438:SF463">
    <property type="entry name" value="THIOREDOXIN"/>
    <property type="match status" value="1"/>
</dbReference>
<dbReference type="STRING" id="1169540.A0A0G4GMX4"/>
<dbReference type="EMBL" id="CDMY01000725">
    <property type="protein sequence ID" value="CEM31547.1"/>
    <property type="molecule type" value="Genomic_DNA"/>
</dbReference>
<accession>A0A0G4GMX4</accession>
<dbReference type="Gene3D" id="3.40.30.10">
    <property type="entry name" value="Glutaredoxin"/>
    <property type="match status" value="1"/>
</dbReference>
<dbReference type="InterPro" id="IPR013766">
    <property type="entry name" value="Thioredoxin_domain"/>
</dbReference>
<sequence>MVQFEIPDHGIVNDNKNSDAWSLLAYVPVPPFWQLDMENTAQVDSAHKNLGLPLHHFHHIVLLSCPFSHLLGHRGYPAIDRQKYQPVAAGLEAQNPILAEHSLAPRAGRQGLHRHRLTGEQEGGGEGSGGGCTCQGCSCGGCKCHHDETPSDLTEPGKEKGCQCKTGEKGCSCHHHHHHHDVTPSGLTEVGKENEIIHIADGPTLEAIKRDTPPSVLLVIDFMASWCVACDRIAPKLESLSHEYPAVTFGKVDVDNLAFNERPTDMLPTFHLIKGGKKLAEVKGSGRKGAEEAD</sequence>
<dbReference type="OrthoDB" id="2121326at2759"/>
<dbReference type="CDD" id="cd02947">
    <property type="entry name" value="TRX_family"/>
    <property type="match status" value="1"/>
</dbReference>
<dbReference type="InterPro" id="IPR050620">
    <property type="entry name" value="Thioredoxin_H-type-like"/>
</dbReference>
<dbReference type="Proteomes" id="UP000041254">
    <property type="component" value="Unassembled WGS sequence"/>
</dbReference>
<gene>
    <name evidence="2" type="ORF">Vbra_463</name>
</gene>
<protein>
    <recommendedName>
        <fullName evidence="1">Thioredoxin domain-containing protein</fullName>
    </recommendedName>
</protein>
<dbReference type="InParanoid" id="A0A0G4GMX4"/>
<dbReference type="Pfam" id="PF00085">
    <property type="entry name" value="Thioredoxin"/>
    <property type="match status" value="1"/>
</dbReference>
<evidence type="ECO:0000259" key="1">
    <source>
        <dbReference type="Pfam" id="PF00085"/>
    </source>
</evidence>
<evidence type="ECO:0000313" key="3">
    <source>
        <dbReference type="Proteomes" id="UP000041254"/>
    </source>
</evidence>
<feature type="domain" description="Thioredoxin" evidence="1">
    <location>
        <begin position="216"/>
        <end position="287"/>
    </location>
</feature>
<organism evidence="2 3">
    <name type="scientific">Vitrella brassicaformis (strain CCMP3155)</name>
    <dbReference type="NCBI Taxonomy" id="1169540"/>
    <lineage>
        <taxon>Eukaryota</taxon>
        <taxon>Sar</taxon>
        <taxon>Alveolata</taxon>
        <taxon>Colpodellida</taxon>
        <taxon>Vitrellaceae</taxon>
        <taxon>Vitrella</taxon>
    </lineage>
</organism>
<proteinExistence type="predicted"/>
<dbReference type="VEuPathDB" id="CryptoDB:Vbra_463"/>
<dbReference type="SUPFAM" id="SSF52833">
    <property type="entry name" value="Thioredoxin-like"/>
    <property type="match status" value="1"/>
</dbReference>
<dbReference type="InterPro" id="IPR036249">
    <property type="entry name" value="Thioredoxin-like_sf"/>
</dbReference>
<dbReference type="PANTHER" id="PTHR10438">
    <property type="entry name" value="THIOREDOXIN"/>
    <property type="match status" value="1"/>
</dbReference>